<keyword evidence="1" id="KW-1133">Transmembrane helix</keyword>
<evidence type="ECO:0000313" key="2">
    <source>
        <dbReference type="EMBL" id="CDL83213.1"/>
    </source>
</evidence>
<dbReference type="EMBL" id="CBXF010000088">
    <property type="protein sequence ID" value="CDL83213.1"/>
    <property type="molecule type" value="Genomic_DNA"/>
</dbReference>
<dbReference type="STRING" id="1427518.XSR1_30067"/>
<feature type="transmembrane region" description="Helical" evidence="1">
    <location>
        <begin position="6"/>
        <end position="29"/>
    </location>
</feature>
<evidence type="ECO:0000256" key="1">
    <source>
        <dbReference type="SAM" id="Phobius"/>
    </source>
</evidence>
<reference evidence="2" key="1">
    <citation type="submission" date="2013-11" db="EMBL/GenBank/DDBJ databases">
        <title>Draft genome sequence and annotation of the entomopathogenic bacteria, Xenorhabdus cabanillasi strain JM26 and Xenorhabdus szentirmai strain DSM 16338.</title>
        <authorList>
            <person name="Gualtieri M."/>
            <person name="Ogier J.C."/>
            <person name="Pages S."/>
            <person name="Givaudan A."/>
            <person name="Gaudriault S."/>
        </authorList>
    </citation>
    <scope>NUCLEOTIDE SEQUENCE [LARGE SCALE GENOMIC DNA]</scope>
    <source>
        <strain evidence="2">DSM 16338</strain>
    </source>
</reference>
<keyword evidence="1" id="KW-0472">Membrane</keyword>
<dbReference type="AlphaFoldDB" id="W1IZE9"/>
<keyword evidence="3" id="KW-1185">Reference proteome</keyword>
<proteinExistence type="predicted"/>
<protein>
    <submittedName>
        <fullName evidence="2">Uncharacterized protein</fullName>
    </submittedName>
</protein>
<evidence type="ECO:0000313" key="3">
    <source>
        <dbReference type="Proteomes" id="UP000019202"/>
    </source>
</evidence>
<sequence length="38" mass="4689">MVLIYFLIFISDVLYFGCYYNIVNFFIYLRGFSRNLFC</sequence>
<comment type="caution">
    <text evidence="2">The sequence shown here is derived from an EMBL/GenBank/DDBJ whole genome shotgun (WGS) entry which is preliminary data.</text>
</comment>
<keyword evidence="1" id="KW-0812">Transmembrane</keyword>
<accession>W1IZE9</accession>
<dbReference type="Proteomes" id="UP000019202">
    <property type="component" value="Unassembled WGS sequence"/>
</dbReference>
<name>W1IZE9_9GAMM</name>
<gene>
    <name evidence="2" type="ORF">XSR1_30067</name>
</gene>
<organism evidence="2 3">
    <name type="scientific">Xenorhabdus szentirmaii DSM 16338</name>
    <dbReference type="NCBI Taxonomy" id="1427518"/>
    <lineage>
        <taxon>Bacteria</taxon>
        <taxon>Pseudomonadati</taxon>
        <taxon>Pseudomonadota</taxon>
        <taxon>Gammaproteobacteria</taxon>
        <taxon>Enterobacterales</taxon>
        <taxon>Morganellaceae</taxon>
        <taxon>Xenorhabdus</taxon>
    </lineage>
</organism>